<sequence length="162" mass="17545">MLFVQCGSCVRPCVLEVFPSSAMTAVIGGDIQPSFSRILMSLITCILPSRSWRAIEYSTITQCLATRDVKVIGSLCGGLPLSFPMQHHLRSCLFAYNGPLTRPTYRAVRHVVSIIDRVLVVALSSVVEGEHDRAVLAAKSGLLAAEAWSIKEEAVRIGDGTL</sequence>
<name>A0A4S9N1Y9_AURPU</name>
<proteinExistence type="predicted"/>
<dbReference type="Proteomes" id="UP000304928">
    <property type="component" value="Unassembled WGS sequence"/>
</dbReference>
<reference evidence="1 2" key="1">
    <citation type="submission" date="2018-10" db="EMBL/GenBank/DDBJ databases">
        <title>Fifty Aureobasidium pullulans genomes reveal a recombining polyextremotolerant generalist.</title>
        <authorList>
            <person name="Gostincar C."/>
            <person name="Turk M."/>
            <person name="Zajc J."/>
            <person name="Gunde-Cimerman N."/>
        </authorList>
    </citation>
    <scope>NUCLEOTIDE SEQUENCE [LARGE SCALE GENOMIC DNA]</scope>
    <source>
        <strain evidence="1 2">EXF-10507</strain>
    </source>
</reference>
<protein>
    <submittedName>
        <fullName evidence="1">Uncharacterized protein</fullName>
    </submittedName>
</protein>
<gene>
    <name evidence="1" type="ORF">D6D15_02944</name>
</gene>
<dbReference type="AlphaFoldDB" id="A0A4S9N1Y9"/>
<evidence type="ECO:0000313" key="1">
    <source>
        <dbReference type="EMBL" id="THW92721.1"/>
    </source>
</evidence>
<evidence type="ECO:0000313" key="2">
    <source>
        <dbReference type="Proteomes" id="UP000304928"/>
    </source>
</evidence>
<dbReference type="EMBL" id="QZAR01000033">
    <property type="protein sequence ID" value="THW92721.1"/>
    <property type="molecule type" value="Genomic_DNA"/>
</dbReference>
<comment type="caution">
    <text evidence="1">The sequence shown here is derived from an EMBL/GenBank/DDBJ whole genome shotgun (WGS) entry which is preliminary data.</text>
</comment>
<organism evidence="1 2">
    <name type="scientific">Aureobasidium pullulans</name>
    <name type="common">Black yeast</name>
    <name type="synonym">Pullularia pullulans</name>
    <dbReference type="NCBI Taxonomy" id="5580"/>
    <lineage>
        <taxon>Eukaryota</taxon>
        <taxon>Fungi</taxon>
        <taxon>Dikarya</taxon>
        <taxon>Ascomycota</taxon>
        <taxon>Pezizomycotina</taxon>
        <taxon>Dothideomycetes</taxon>
        <taxon>Dothideomycetidae</taxon>
        <taxon>Dothideales</taxon>
        <taxon>Saccotheciaceae</taxon>
        <taxon>Aureobasidium</taxon>
    </lineage>
</organism>
<accession>A0A4S9N1Y9</accession>